<dbReference type="PROSITE" id="PS51898">
    <property type="entry name" value="TYR_RECOMBINASE"/>
    <property type="match status" value="1"/>
</dbReference>
<dbReference type="GO" id="GO:0003677">
    <property type="term" value="F:DNA binding"/>
    <property type="evidence" value="ECO:0007669"/>
    <property type="project" value="UniProtKB-KW"/>
</dbReference>
<comment type="caution">
    <text evidence="6">The sequence shown here is derived from an EMBL/GenBank/DDBJ whole genome shotgun (WGS) entry which is preliminary data.</text>
</comment>
<dbReference type="PANTHER" id="PTHR30349:SF64">
    <property type="entry name" value="PROPHAGE INTEGRASE INTD-RELATED"/>
    <property type="match status" value="1"/>
</dbReference>
<dbReference type="InterPro" id="IPR011010">
    <property type="entry name" value="DNA_brk_join_enz"/>
</dbReference>
<dbReference type="InterPro" id="IPR050090">
    <property type="entry name" value="Tyrosine_recombinase_XerCD"/>
</dbReference>
<protein>
    <submittedName>
        <fullName evidence="6">Integrase</fullName>
    </submittedName>
</protein>
<name>A0A4R7UQK3_9PSEU</name>
<comment type="similarity">
    <text evidence="1">Belongs to the 'phage' integrase family.</text>
</comment>
<feature type="compositionally biased region" description="Polar residues" evidence="4">
    <location>
        <begin position="435"/>
        <end position="450"/>
    </location>
</feature>
<feature type="domain" description="Tyr recombinase" evidence="5">
    <location>
        <begin position="152"/>
        <end position="356"/>
    </location>
</feature>
<sequence>MASPVPKDDGGFGTISGFTSKTAAENKTAEIEADQRRGAFLDPDGGKLTLEEWSVTWFDALDVAATTEAQYRSLIRNHILTRWGSTRLDGISGLAVHTWAKKLRADGHAQATVTTITKLMSMMLVDAADERLIAVNPIQPRRRGKRRHEIRIERVWATPEQVLGVAAQAAVLVGDWAAVLMITAAWTGARWGELTGLQRRNTHLDDGIIVIDPHTAALHEVNGRLELGPPKTAESGRTITLPPFLIHLLRTHLASHDHSHVFVTSEGELLRRSNFARRAMRPAADGNHHRVRPRVRVHPIAPGLVFHGFRHSHKTWLIADGIPDVAQARRLGHRIPDKIEHIYSHVAPEIETRLINALQHRWTTALHTLTHQTPSNTPAHGATRITRLTLPAATAPPTDLTAYPSPTTRPSPPQRRRPFVSPDHPQPHIFHSPPAVSNQPHRTPTALTGR</sequence>
<evidence type="ECO:0000256" key="1">
    <source>
        <dbReference type="ARBA" id="ARBA00008857"/>
    </source>
</evidence>
<dbReference type="AlphaFoldDB" id="A0A4R7UQK3"/>
<dbReference type="Gene3D" id="1.10.150.130">
    <property type="match status" value="1"/>
</dbReference>
<dbReference type="InterPro" id="IPR002104">
    <property type="entry name" value="Integrase_catalytic"/>
</dbReference>
<evidence type="ECO:0000313" key="7">
    <source>
        <dbReference type="Proteomes" id="UP000294927"/>
    </source>
</evidence>
<dbReference type="EMBL" id="SOCP01000031">
    <property type="protein sequence ID" value="TDV36679.1"/>
    <property type="molecule type" value="Genomic_DNA"/>
</dbReference>
<feature type="compositionally biased region" description="Low complexity" evidence="4">
    <location>
        <begin position="389"/>
        <end position="406"/>
    </location>
</feature>
<evidence type="ECO:0000259" key="5">
    <source>
        <dbReference type="PROSITE" id="PS51898"/>
    </source>
</evidence>
<evidence type="ECO:0000313" key="6">
    <source>
        <dbReference type="EMBL" id="TDV36679.1"/>
    </source>
</evidence>
<dbReference type="Proteomes" id="UP000294927">
    <property type="component" value="Unassembled WGS sequence"/>
</dbReference>
<evidence type="ECO:0000256" key="4">
    <source>
        <dbReference type="SAM" id="MobiDB-lite"/>
    </source>
</evidence>
<dbReference type="Pfam" id="PF00589">
    <property type="entry name" value="Phage_integrase"/>
    <property type="match status" value="1"/>
</dbReference>
<dbReference type="InterPro" id="IPR013762">
    <property type="entry name" value="Integrase-like_cat_sf"/>
</dbReference>
<organism evidence="6 7">
    <name type="scientific">Actinophytocola oryzae</name>
    <dbReference type="NCBI Taxonomy" id="502181"/>
    <lineage>
        <taxon>Bacteria</taxon>
        <taxon>Bacillati</taxon>
        <taxon>Actinomycetota</taxon>
        <taxon>Actinomycetes</taxon>
        <taxon>Pseudonocardiales</taxon>
        <taxon>Pseudonocardiaceae</taxon>
    </lineage>
</organism>
<proteinExistence type="inferred from homology"/>
<dbReference type="RefSeq" id="WP_243867484.1">
    <property type="nucleotide sequence ID" value="NZ_SOCP01000031.1"/>
</dbReference>
<feature type="region of interest" description="Disordered" evidence="4">
    <location>
        <begin position="389"/>
        <end position="450"/>
    </location>
</feature>
<keyword evidence="2" id="KW-0238">DNA-binding</keyword>
<evidence type="ECO:0000256" key="2">
    <source>
        <dbReference type="ARBA" id="ARBA00023125"/>
    </source>
</evidence>
<gene>
    <name evidence="6" type="ORF">CLV71_13159</name>
</gene>
<dbReference type="GO" id="GO:0015074">
    <property type="term" value="P:DNA integration"/>
    <property type="evidence" value="ECO:0007669"/>
    <property type="project" value="InterPro"/>
</dbReference>
<keyword evidence="3" id="KW-0233">DNA recombination</keyword>
<dbReference type="PANTHER" id="PTHR30349">
    <property type="entry name" value="PHAGE INTEGRASE-RELATED"/>
    <property type="match status" value="1"/>
</dbReference>
<accession>A0A4R7UQK3</accession>
<dbReference type="SUPFAM" id="SSF56349">
    <property type="entry name" value="DNA breaking-rejoining enzymes"/>
    <property type="match status" value="1"/>
</dbReference>
<keyword evidence="7" id="KW-1185">Reference proteome</keyword>
<dbReference type="Gene3D" id="1.10.443.10">
    <property type="entry name" value="Intergrase catalytic core"/>
    <property type="match status" value="1"/>
</dbReference>
<dbReference type="GO" id="GO:0006310">
    <property type="term" value="P:DNA recombination"/>
    <property type="evidence" value="ECO:0007669"/>
    <property type="project" value="UniProtKB-KW"/>
</dbReference>
<reference evidence="6 7" key="1">
    <citation type="submission" date="2019-03" db="EMBL/GenBank/DDBJ databases">
        <title>Genomic Encyclopedia of Archaeal and Bacterial Type Strains, Phase II (KMG-II): from individual species to whole genera.</title>
        <authorList>
            <person name="Goeker M."/>
        </authorList>
    </citation>
    <scope>NUCLEOTIDE SEQUENCE [LARGE SCALE GENOMIC DNA]</scope>
    <source>
        <strain evidence="6 7">DSM 45499</strain>
    </source>
</reference>
<dbReference type="InterPro" id="IPR010998">
    <property type="entry name" value="Integrase_recombinase_N"/>
</dbReference>
<evidence type="ECO:0000256" key="3">
    <source>
        <dbReference type="ARBA" id="ARBA00023172"/>
    </source>
</evidence>